<dbReference type="Pfam" id="PF03142">
    <property type="entry name" value="Chitin_synth_2"/>
    <property type="match status" value="1"/>
</dbReference>
<dbReference type="InterPro" id="IPR004835">
    <property type="entry name" value="Chitin_synth"/>
</dbReference>
<keyword evidence="14" id="KW-1185">Reference proteome</keyword>
<dbReference type="PANTHER" id="PTHR22914:SF16">
    <property type="entry name" value="CHITIN SYNTHASE 3"/>
    <property type="match status" value="1"/>
</dbReference>
<evidence type="ECO:0000256" key="9">
    <source>
        <dbReference type="ARBA" id="ARBA00023180"/>
    </source>
</evidence>
<feature type="compositionally biased region" description="Polar residues" evidence="10">
    <location>
        <begin position="587"/>
        <end position="597"/>
    </location>
</feature>
<keyword evidence="3" id="KW-1003">Cell membrane</keyword>
<dbReference type="GO" id="GO:0005886">
    <property type="term" value="C:plasma membrane"/>
    <property type="evidence" value="ECO:0007669"/>
    <property type="project" value="UniProtKB-SubCell"/>
</dbReference>
<name>A0A8H7UHH7_MORIS</name>
<accession>A0A8H7UHH7</accession>
<gene>
    <name evidence="13" type="ORF">INT43_002459</name>
</gene>
<feature type="transmembrane region" description="Helical" evidence="11">
    <location>
        <begin position="194"/>
        <end position="214"/>
    </location>
</feature>
<feature type="compositionally biased region" description="Polar residues" evidence="10">
    <location>
        <begin position="551"/>
        <end position="580"/>
    </location>
</feature>
<protein>
    <recommendedName>
        <fullName evidence="2">chitin synthase</fullName>
        <ecNumber evidence="2">2.4.1.16</ecNumber>
    </recommendedName>
</protein>
<feature type="region of interest" description="Disordered" evidence="10">
    <location>
        <begin position="1"/>
        <end position="113"/>
    </location>
</feature>
<dbReference type="AlphaFoldDB" id="A0A8H7UHH7"/>
<feature type="compositionally biased region" description="Basic and acidic residues" evidence="10">
    <location>
        <begin position="21"/>
        <end position="48"/>
    </location>
</feature>
<dbReference type="EC" id="2.4.1.16" evidence="2"/>
<evidence type="ECO:0000256" key="4">
    <source>
        <dbReference type="ARBA" id="ARBA00022676"/>
    </source>
</evidence>
<dbReference type="Pfam" id="PF22997">
    <property type="entry name" value="CHS4"/>
    <property type="match status" value="1"/>
</dbReference>
<dbReference type="Proteomes" id="UP000654370">
    <property type="component" value="Unassembled WGS sequence"/>
</dbReference>
<dbReference type="CDD" id="cd04190">
    <property type="entry name" value="Chitin_synth_C"/>
    <property type="match status" value="1"/>
</dbReference>
<feature type="transmembrane region" description="Helical" evidence="11">
    <location>
        <begin position="1032"/>
        <end position="1054"/>
    </location>
</feature>
<keyword evidence="8 11" id="KW-0472">Membrane</keyword>
<keyword evidence="4" id="KW-0328">Glycosyltransferase</keyword>
<evidence type="ECO:0000256" key="8">
    <source>
        <dbReference type="ARBA" id="ARBA00023136"/>
    </source>
</evidence>
<feature type="transmembrane region" description="Helical" evidence="11">
    <location>
        <begin position="440"/>
        <end position="467"/>
    </location>
</feature>
<feature type="transmembrane region" description="Helical" evidence="11">
    <location>
        <begin position="1086"/>
        <end position="1110"/>
    </location>
</feature>
<evidence type="ECO:0000256" key="1">
    <source>
        <dbReference type="ARBA" id="ARBA00004651"/>
    </source>
</evidence>
<feature type="domain" description="Chitin synthase 4-like" evidence="12">
    <location>
        <begin position="347"/>
        <end position="427"/>
    </location>
</feature>
<feature type="region of interest" description="Disordered" evidence="10">
    <location>
        <begin position="522"/>
        <end position="597"/>
    </location>
</feature>
<evidence type="ECO:0000256" key="5">
    <source>
        <dbReference type="ARBA" id="ARBA00022679"/>
    </source>
</evidence>
<evidence type="ECO:0000313" key="13">
    <source>
        <dbReference type="EMBL" id="KAG2186021.1"/>
    </source>
</evidence>
<comment type="subcellular location">
    <subcellularLocation>
        <location evidence="1">Cell membrane</location>
        <topology evidence="1">Multi-pass membrane protein</topology>
    </subcellularLocation>
</comment>
<organism evidence="13 14">
    <name type="scientific">Mortierella isabellina</name>
    <name type="common">Filamentous fungus</name>
    <name type="synonym">Umbelopsis isabellina</name>
    <dbReference type="NCBI Taxonomy" id="91625"/>
    <lineage>
        <taxon>Eukaryota</taxon>
        <taxon>Fungi</taxon>
        <taxon>Fungi incertae sedis</taxon>
        <taxon>Mucoromycota</taxon>
        <taxon>Mucoromycotina</taxon>
        <taxon>Umbelopsidomycetes</taxon>
        <taxon>Umbelopsidales</taxon>
        <taxon>Umbelopsidaceae</taxon>
        <taxon>Umbelopsis</taxon>
    </lineage>
</organism>
<dbReference type="InterPro" id="IPR054295">
    <property type="entry name" value="CHS4-like_dom"/>
</dbReference>
<keyword evidence="6 11" id="KW-0812">Transmembrane</keyword>
<evidence type="ECO:0000256" key="3">
    <source>
        <dbReference type="ARBA" id="ARBA00022475"/>
    </source>
</evidence>
<comment type="caution">
    <text evidence="13">The sequence shown here is derived from an EMBL/GenBank/DDBJ whole genome shotgun (WGS) entry which is preliminary data.</text>
</comment>
<dbReference type="GO" id="GO:0006031">
    <property type="term" value="P:chitin biosynthetic process"/>
    <property type="evidence" value="ECO:0007669"/>
    <property type="project" value="TreeGrafter"/>
</dbReference>
<evidence type="ECO:0000313" key="14">
    <source>
        <dbReference type="Proteomes" id="UP000654370"/>
    </source>
</evidence>
<dbReference type="InterPro" id="IPR029044">
    <property type="entry name" value="Nucleotide-diphossugar_trans"/>
</dbReference>
<feature type="compositionally biased region" description="Basic residues" evidence="10">
    <location>
        <begin position="91"/>
        <end position="107"/>
    </location>
</feature>
<evidence type="ECO:0000259" key="12">
    <source>
        <dbReference type="Pfam" id="PF22997"/>
    </source>
</evidence>
<dbReference type="EMBL" id="JAEPQZ010000001">
    <property type="protein sequence ID" value="KAG2186021.1"/>
    <property type="molecule type" value="Genomic_DNA"/>
</dbReference>
<evidence type="ECO:0000256" key="11">
    <source>
        <dbReference type="SAM" id="Phobius"/>
    </source>
</evidence>
<proteinExistence type="predicted"/>
<reference evidence="13" key="1">
    <citation type="submission" date="2020-12" db="EMBL/GenBank/DDBJ databases">
        <title>Metabolic potential, ecology and presence of endohyphal bacteria is reflected in genomic diversity of Mucoromycotina.</title>
        <authorList>
            <person name="Muszewska A."/>
            <person name="Okrasinska A."/>
            <person name="Steczkiewicz K."/>
            <person name="Drgas O."/>
            <person name="Orlowska M."/>
            <person name="Perlinska-Lenart U."/>
            <person name="Aleksandrzak-Piekarczyk T."/>
            <person name="Szatraj K."/>
            <person name="Zielenkiewicz U."/>
            <person name="Pilsyk S."/>
            <person name="Malc E."/>
            <person name="Mieczkowski P."/>
            <person name="Kruszewska J.S."/>
            <person name="Biernat P."/>
            <person name="Pawlowska J."/>
        </authorList>
    </citation>
    <scope>NUCLEOTIDE SEQUENCE</scope>
    <source>
        <strain evidence="13">WA0000067209</strain>
    </source>
</reference>
<evidence type="ECO:0000256" key="2">
    <source>
        <dbReference type="ARBA" id="ARBA00012543"/>
    </source>
</evidence>
<dbReference type="SUPFAM" id="SSF53448">
    <property type="entry name" value="Nucleotide-diphospho-sugar transferases"/>
    <property type="match status" value="1"/>
</dbReference>
<keyword evidence="7 11" id="KW-1133">Transmembrane helix</keyword>
<evidence type="ECO:0000256" key="7">
    <source>
        <dbReference type="ARBA" id="ARBA00022989"/>
    </source>
</evidence>
<sequence>MPGSSEQAERGLLSDDVTAGSEDHIATSDDNTTRDTHANESETVKDTELEPPTKPLPSIPHTPTKGNGQSVTIVEDIEQEKYPHTESSRQVVRRSKSLSRPERHRPRTSAERRRLEMAAIGRGDYASADLFRTEEKQRRSVASHMVSDSYAGKHKCPGCWTLTSWIATWWALPVMLKSFGLHDRQMQQAWREKVTLVFIIVGLCVAVGFLTFGFNVTVCGREAARIRPAGVQNDQIVISGRVFDVTSYQHPSNPNVPESGNLQDPPLSAGGKDLSFMFQAVNQNCKGIFKPLKADDDKGNVVNYFPCVPLDRYAPSMNGTENANNVGCHVSKTARTGLKDLTLVGDVYYNWTDIQKSKTSLVAFNGNVLDLSRLRYLVPNVPLPTQLAQFAGPGNPFIGHDATYWLSTTADRLQLGKCMQDVLKVGVLDNRSTGCIISDVVLWISLAVILSVVFIRFFLALIFGWVLSWKLGSIREETSEERRKRREAVLQWEMENNDDMHYPRSRSVVSFAHMNNTNQLNNVPNESSLSMVRPVGTPYSATPKTRRRFLPTTSRFTQPTSTPPLSRNSSPYNPPLSSRFNPAASRGSYQRSSEGSVNFGSQHFGSSYLGSQTAGSQYFGSQHLGPPTREMLDNQMADLQAQTNYNFNFDLIHTFMVVTCYSEGEDGLRTTLDSLANTDYPTSHKMLLVICDGLITGSGNGMSTPDIVLSMMKDFIVPVDQVQPSSYVAIADGTKRHNMAKVYSGYYRYNDDEEKGIVVEPENQQRVPMIAIVKCGSPEEATDKKPGNRGKRDSQVILMNAMQKVYYAERMTQLEYQFCKAIVKLSGQHPSRFEICLMVDADTKVYPDSLARMVACMSRDPRIMGLCGETKIANKADTWVTAIQVFEYYISHHMSKAFEAIFGGVTCLPGCFCMYRIIAPKNGQYVPIICSSDITEMYSENVVDTLHKKNLLLLGEDRYLTTLMLRTFPKRKMMFVPQAVCKTVVPDTFGVLLSQRRRWINSTVHNLLELVLIRDLCGTFCFSMQFVVFMELVGTVVLPAAISFTLYLIVISFFVTPVPVIPLLLLAAILGLPAVLIALTTRKMVYVGWMLVYLFSLPIWNFVLPCYAYWHFDDFSWGETRRVDGEAKGEDHGGKKGKFDGSQIQMHHFDAWARLERKLAAETRQATLPRR</sequence>
<dbReference type="GO" id="GO:0004100">
    <property type="term" value="F:chitin synthase activity"/>
    <property type="evidence" value="ECO:0007669"/>
    <property type="project" value="UniProtKB-EC"/>
</dbReference>
<evidence type="ECO:0000256" key="10">
    <source>
        <dbReference type="SAM" id="MobiDB-lite"/>
    </source>
</evidence>
<keyword evidence="5" id="KW-0808">Transferase</keyword>
<feature type="transmembrane region" description="Helical" evidence="11">
    <location>
        <begin position="1060"/>
        <end position="1079"/>
    </location>
</feature>
<dbReference type="OrthoDB" id="370884at2759"/>
<dbReference type="PANTHER" id="PTHR22914">
    <property type="entry name" value="CHITIN SYNTHASE"/>
    <property type="match status" value="1"/>
</dbReference>
<evidence type="ECO:0000256" key="6">
    <source>
        <dbReference type="ARBA" id="ARBA00022692"/>
    </source>
</evidence>
<dbReference type="GO" id="GO:0030428">
    <property type="term" value="C:cell septum"/>
    <property type="evidence" value="ECO:0007669"/>
    <property type="project" value="TreeGrafter"/>
</dbReference>
<keyword evidence="9" id="KW-0325">Glycoprotein</keyword>